<proteinExistence type="predicted"/>
<sequence>MFQIFASVQFTLMFLIQLYLNKTCLTPLRYYQSLIPAKYRIFESNNVYGSSTGTLYYYLRTTVRNPLTVVQLSKVFDYTVSAFVMLNFPLNYPTLNFSVNADGYDFNYSLIIDSQFYPVENENQ</sequence>
<gene>
    <name evidence="1" type="ORF">HINF_LOCUS11677</name>
    <name evidence="2" type="ORF">HINF_LOCUS29045</name>
</gene>
<comment type="caution">
    <text evidence="1">The sequence shown here is derived from an EMBL/GenBank/DDBJ whole genome shotgun (WGS) entry which is preliminary data.</text>
</comment>
<dbReference type="Proteomes" id="UP001642409">
    <property type="component" value="Unassembled WGS sequence"/>
</dbReference>
<dbReference type="EMBL" id="CATOUU010000302">
    <property type="protein sequence ID" value="CAI9924032.1"/>
    <property type="molecule type" value="Genomic_DNA"/>
</dbReference>
<accession>A0AA86NQV1</accession>
<dbReference type="EMBL" id="CAXDID020000093">
    <property type="protein sequence ID" value="CAL6023259.1"/>
    <property type="molecule type" value="Genomic_DNA"/>
</dbReference>
<organism evidence="1">
    <name type="scientific">Hexamita inflata</name>
    <dbReference type="NCBI Taxonomy" id="28002"/>
    <lineage>
        <taxon>Eukaryota</taxon>
        <taxon>Metamonada</taxon>
        <taxon>Diplomonadida</taxon>
        <taxon>Hexamitidae</taxon>
        <taxon>Hexamitinae</taxon>
        <taxon>Hexamita</taxon>
    </lineage>
</organism>
<keyword evidence="3" id="KW-1185">Reference proteome</keyword>
<protein>
    <submittedName>
        <fullName evidence="2">Hypothetical_protein</fullName>
    </submittedName>
</protein>
<evidence type="ECO:0000313" key="2">
    <source>
        <dbReference type="EMBL" id="CAL6023259.1"/>
    </source>
</evidence>
<reference evidence="1" key="1">
    <citation type="submission" date="2023-06" db="EMBL/GenBank/DDBJ databases">
        <authorList>
            <person name="Kurt Z."/>
        </authorList>
    </citation>
    <scope>NUCLEOTIDE SEQUENCE</scope>
</reference>
<evidence type="ECO:0000313" key="1">
    <source>
        <dbReference type="EMBL" id="CAI9924032.1"/>
    </source>
</evidence>
<reference evidence="2 3" key="2">
    <citation type="submission" date="2024-07" db="EMBL/GenBank/DDBJ databases">
        <authorList>
            <person name="Akdeniz Z."/>
        </authorList>
    </citation>
    <scope>NUCLEOTIDE SEQUENCE [LARGE SCALE GENOMIC DNA]</scope>
</reference>
<name>A0AA86NQV1_9EUKA</name>
<dbReference type="AlphaFoldDB" id="A0AA86NQV1"/>
<evidence type="ECO:0000313" key="3">
    <source>
        <dbReference type="Proteomes" id="UP001642409"/>
    </source>
</evidence>